<keyword evidence="2" id="KW-0472">Membrane</keyword>
<dbReference type="EMBL" id="MCFE01000003">
    <property type="protein sequence ID" value="ORY08148.1"/>
    <property type="molecule type" value="Genomic_DNA"/>
</dbReference>
<name>A0A1Y1ZD08_9FUNG</name>
<dbReference type="OrthoDB" id="2446850at2759"/>
<keyword evidence="2" id="KW-1133">Transmembrane helix</keyword>
<keyword evidence="2" id="KW-0812">Transmembrane</keyword>
<gene>
    <name evidence="3" type="ORF">K493DRAFT_201284</name>
</gene>
<organism evidence="3 4">
    <name type="scientific">Basidiobolus meristosporus CBS 931.73</name>
    <dbReference type="NCBI Taxonomy" id="1314790"/>
    <lineage>
        <taxon>Eukaryota</taxon>
        <taxon>Fungi</taxon>
        <taxon>Fungi incertae sedis</taxon>
        <taxon>Zoopagomycota</taxon>
        <taxon>Entomophthoromycotina</taxon>
        <taxon>Basidiobolomycetes</taxon>
        <taxon>Basidiobolales</taxon>
        <taxon>Basidiobolaceae</taxon>
        <taxon>Basidiobolus</taxon>
    </lineage>
</organism>
<evidence type="ECO:0000313" key="3">
    <source>
        <dbReference type="EMBL" id="ORY08148.1"/>
    </source>
</evidence>
<evidence type="ECO:0000313" key="4">
    <source>
        <dbReference type="Proteomes" id="UP000193498"/>
    </source>
</evidence>
<proteinExistence type="predicted"/>
<dbReference type="InParanoid" id="A0A1Y1ZD08"/>
<keyword evidence="4" id="KW-1185">Reference proteome</keyword>
<dbReference type="AlphaFoldDB" id="A0A1Y1ZD08"/>
<evidence type="ECO:0000256" key="1">
    <source>
        <dbReference type="SAM" id="MobiDB-lite"/>
    </source>
</evidence>
<feature type="region of interest" description="Disordered" evidence="1">
    <location>
        <begin position="55"/>
        <end position="80"/>
    </location>
</feature>
<reference evidence="3 4" key="1">
    <citation type="submission" date="2016-07" db="EMBL/GenBank/DDBJ databases">
        <title>Pervasive Adenine N6-methylation of Active Genes in Fungi.</title>
        <authorList>
            <consortium name="DOE Joint Genome Institute"/>
            <person name="Mondo S.J."/>
            <person name="Dannebaum R.O."/>
            <person name="Kuo R.C."/>
            <person name="Labutti K."/>
            <person name="Haridas S."/>
            <person name="Kuo A."/>
            <person name="Salamov A."/>
            <person name="Ahrendt S.R."/>
            <person name="Lipzen A."/>
            <person name="Sullivan W."/>
            <person name="Andreopoulos W.B."/>
            <person name="Clum A."/>
            <person name="Lindquist E."/>
            <person name="Daum C."/>
            <person name="Ramamoorthy G.K."/>
            <person name="Gryganskyi A."/>
            <person name="Culley D."/>
            <person name="Magnuson J.K."/>
            <person name="James T.Y."/>
            <person name="O'Malley M.A."/>
            <person name="Stajich J.E."/>
            <person name="Spatafora J.W."/>
            <person name="Visel A."/>
            <person name="Grigoriev I.V."/>
        </authorList>
    </citation>
    <scope>NUCLEOTIDE SEQUENCE [LARGE SCALE GENOMIC DNA]</scope>
    <source>
        <strain evidence="3 4">CBS 931.73</strain>
    </source>
</reference>
<feature type="transmembrane region" description="Helical" evidence="2">
    <location>
        <begin position="157"/>
        <end position="177"/>
    </location>
</feature>
<protein>
    <submittedName>
        <fullName evidence="3">Uncharacterized protein</fullName>
    </submittedName>
</protein>
<dbReference type="Proteomes" id="UP000193498">
    <property type="component" value="Unassembled WGS sequence"/>
</dbReference>
<feature type="transmembrane region" description="Helical" evidence="2">
    <location>
        <begin position="104"/>
        <end position="125"/>
    </location>
</feature>
<feature type="transmembrane region" description="Helical" evidence="2">
    <location>
        <begin position="20"/>
        <end position="37"/>
    </location>
</feature>
<comment type="caution">
    <text evidence="3">The sequence shown here is derived from an EMBL/GenBank/DDBJ whole genome shotgun (WGS) entry which is preliminary data.</text>
</comment>
<accession>A0A1Y1ZD08</accession>
<feature type="compositionally biased region" description="Polar residues" evidence="1">
    <location>
        <begin position="64"/>
        <end position="74"/>
    </location>
</feature>
<evidence type="ECO:0000256" key="2">
    <source>
        <dbReference type="SAM" id="Phobius"/>
    </source>
</evidence>
<feature type="transmembrane region" description="Helical" evidence="2">
    <location>
        <begin position="131"/>
        <end position="150"/>
    </location>
</feature>
<sequence>MAFWDGFNLWGKDPKYVRDSFIALWVLWIVWSLLQICRHVVHWNDRHFTETSATGPAMRERVGSTESTHPTVESQAAAPATTTTVAATPGLSPFSARVARAETLARNLFITFLWVLVASALGYGITRGAMIVAWLYLAFAIVWIGVEFGVSHPISRAGFGVVEFAFALAIMSIAFHFGW</sequence>